<dbReference type="KEGG" id="ots:OTBS_0405"/>
<organism evidence="3 4">
    <name type="scientific">Orientia tsutsugamushi (strain Boryong)</name>
    <name type="common">Rickettsia tsutsugamushi</name>
    <dbReference type="NCBI Taxonomy" id="357244"/>
    <lineage>
        <taxon>Bacteria</taxon>
        <taxon>Pseudomonadati</taxon>
        <taxon>Pseudomonadota</taxon>
        <taxon>Alphaproteobacteria</taxon>
        <taxon>Rickettsiales</taxon>
        <taxon>Rickettsiaceae</taxon>
        <taxon>Rickettsieae</taxon>
        <taxon>Orientia</taxon>
    </lineage>
</organism>
<dbReference type="HOGENOM" id="CLU_075826_0_2_5"/>
<dbReference type="SUPFAM" id="SSF53335">
    <property type="entry name" value="S-adenosyl-L-methionine-dependent methyltransferases"/>
    <property type="match status" value="1"/>
</dbReference>
<evidence type="ECO:0000313" key="4">
    <source>
        <dbReference type="Proteomes" id="UP000001565"/>
    </source>
</evidence>
<name>A5CCN9_ORITB</name>
<reference evidence="3 4" key="1">
    <citation type="journal article" date="2007" name="Proc. Natl. Acad. Sci. U.S.A.">
        <title>The Orientia tsutsugamushi genome reveals massive proliferation of conjugative type IV secretion system and host-cell interaction genes.</title>
        <authorList>
            <person name="Cho N.-H."/>
            <person name="Kim H.-R."/>
            <person name="Lee J.-H."/>
            <person name="Kim S.-Y."/>
            <person name="Kim J."/>
            <person name="Cha S."/>
            <person name="Kim S.-Y."/>
            <person name="Darby A.C."/>
            <person name="Fuxelius H.-H."/>
            <person name="Yin J."/>
            <person name="Kim J.H."/>
            <person name="Kim J."/>
            <person name="Lee S.J."/>
            <person name="Koh Y.-S."/>
            <person name="Jang W.-J."/>
            <person name="Park K.-H."/>
            <person name="Andersson S.G.E."/>
            <person name="Choi M.-S."/>
            <person name="Kim I.-S."/>
        </authorList>
    </citation>
    <scope>NUCLEOTIDE SEQUENCE [LARGE SCALE GENOMIC DNA]</scope>
    <source>
        <strain evidence="3 4">Boryong</strain>
    </source>
</reference>
<dbReference type="RefSeq" id="WP_011944465.1">
    <property type="nucleotide sequence ID" value="NC_009488.1"/>
</dbReference>
<proteinExistence type="predicted"/>
<dbReference type="InterPro" id="IPR004398">
    <property type="entry name" value="RNA_MeTrfase_RsmD"/>
</dbReference>
<dbReference type="PIRSF" id="PIRSF004553">
    <property type="entry name" value="CHP00095"/>
    <property type="match status" value="1"/>
</dbReference>
<sequence>MIQIISGKFKGQKIPVIKNNNYRPSTAKLKESMFNILASQAFNKTSAKIALSKARMLDLFTGTGNIAFEALSRGVQHVTLIDINVNCLVAIQNHACKINIYNKMTLLRLDATNLPQAHHNYNVVFMDPPFYKGLINKTLLSLDNKYWLDNNAILFIESELNHKLVLPVNFYFQTEKIYGKSKLTILLYKNN</sequence>
<dbReference type="PANTHER" id="PTHR43542">
    <property type="entry name" value="METHYLTRANSFERASE"/>
    <property type="match status" value="1"/>
</dbReference>
<keyword evidence="1 3" id="KW-0489">Methyltransferase</keyword>
<dbReference type="AlphaFoldDB" id="A5CCN9"/>
<dbReference type="PANTHER" id="PTHR43542:SF1">
    <property type="entry name" value="METHYLTRANSFERASE"/>
    <property type="match status" value="1"/>
</dbReference>
<dbReference type="GO" id="GO:0008168">
    <property type="term" value="F:methyltransferase activity"/>
    <property type="evidence" value="ECO:0007669"/>
    <property type="project" value="UniProtKB-KW"/>
</dbReference>
<dbReference type="EMBL" id="AM494475">
    <property type="protein sequence ID" value="CAM79471.1"/>
    <property type="molecule type" value="Genomic_DNA"/>
</dbReference>
<dbReference type="Proteomes" id="UP000001565">
    <property type="component" value="Chromosome"/>
</dbReference>
<dbReference type="eggNOG" id="COG0742">
    <property type="taxonomic scope" value="Bacteria"/>
</dbReference>
<dbReference type="InterPro" id="IPR029063">
    <property type="entry name" value="SAM-dependent_MTases_sf"/>
</dbReference>
<protein>
    <submittedName>
        <fullName evidence="3">Putative methylase</fullName>
    </submittedName>
</protein>
<keyword evidence="2" id="KW-0808">Transferase</keyword>
<gene>
    <name evidence="3" type="ordered locus">OTBS_0405</name>
</gene>
<dbReference type="Pfam" id="PF03602">
    <property type="entry name" value="Cons_hypoth95"/>
    <property type="match status" value="1"/>
</dbReference>
<dbReference type="Gene3D" id="3.40.50.150">
    <property type="entry name" value="Vaccinia Virus protein VP39"/>
    <property type="match status" value="1"/>
</dbReference>
<evidence type="ECO:0000256" key="2">
    <source>
        <dbReference type="ARBA" id="ARBA00022679"/>
    </source>
</evidence>
<dbReference type="GO" id="GO:0031167">
    <property type="term" value="P:rRNA methylation"/>
    <property type="evidence" value="ECO:0007669"/>
    <property type="project" value="InterPro"/>
</dbReference>
<evidence type="ECO:0000256" key="1">
    <source>
        <dbReference type="ARBA" id="ARBA00022603"/>
    </source>
</evidence>
<accession>A5CCN9</accession>
<evidence type="ECO:0000313" key="3">
    <source>
        <dbReference type="EMBL" id="CAM79471.1"/>
    </source>
</evidence>
<dbReference type="CDD" id="cd02440">
    <property type="entry name" value="AdoMet_MTases"/>
    <property type="match status" value="1"/>
</dbReference>